<keyword evidence="1" id="KW-0547">Nucleotide-binding</keyword>
<evidence type="ECO:0000259" key="4">
    <source>
        <dbReference type="PROSITE" id="PS50975"/>
    </source>
</evidence>
<feature type="signal peptide" evidence="3">
    <location>
        <begin position="1"/>
        <end position="33"/>
    </location>
</feature>
<dbReference type="PROSITE" id="PS50975">
    <property type="entry name" value="ATP_GRASP"/>
    <property type="match status" value="1"/>
</dbReference>
<dbReference type="GO" id="GO:0005524">
    <property type="term" value="F:ATP binding"/>
    <property type="evidence" value="ECO:0007669"/>
    <property type="project" value="UniProtKB-UniRule"/>
</dbReference>
<dbReference type="STRING" id="1278073.MYSTI_02726"/>
<dbReference type="eggNOG" id="COG3919">
    <property type="taxonomic scope" value="Bacteria"/>
</dbReference>
<dbReference type="GO" id="GO:0046872">
    <property type="term" value="F:metal ion binding"/>
    <property type="evidence" value="ECO:0007669"/>
    <property type="project" value="InterPro"/>
</dbReference>
<dbReference type="EMBL" id="CP004025">
    <property type="protein sequence ID" value="AGC44042.1"/>
    <property type="molecule type" value="Genomic_DNA"/>
</dbReference>
<gene>
    <name evidence="5" type="ordered locus">MYSTI_02726</name>
</gene>
<evidence type="ECO:0000256" key="3">
    <source>
        <dbReference type="SAM" id="SignalP"/>
    </source>
</evidence>
<dbReference type="SUPFAM" id="SSF56059">
    <property type="entry name" value="Glutathione synthetase ATP-binding domain-like"/>
    <property type="match status" value="1"/>
</dbReference>
<dbReference type="Proteomes" id="UP000011131">
    <property type="component" value="Chromosome"/>
</dbReference>
<evidence type="ECO:0000256" key="2">
    <source>
        <dbReference type="SAM" id="MobiDB-lite"/>
    </source>
</evidence>
<reference evidence="5 6" key="1">
    <citation type="journal article" date="2013" name="Genome Announc.">
        <title>Complete genome sequence of Myxococcus stipitatus strain DSM 14675, a fruiting myxobacterium.</title>
        <authorList>
            <person name="Huntley S."/>
            <person name="Kneip S."/>
            <person name="Treuner-Lange A."/>
            <person name="Sogaard-Andersen L."/>
        </authorList>
    </citation>
    <scope>NUCLEOTIDE SEQUENCE [LARGE SCALE GENOMIC DNA]</scope>
    <source>
        <strain evidence="6">DSM 14675 / JCM 12634 / Mx s8</strain>
    </source>
</reference>
<keyword evidence="3" id="KW-0732">Signal</keyword>
<dbReference type="Gene3D" id="3.30.470.20">
    <property type="entry name" value="ATP-grasp fold, B domain"/>
    <property type="match status" value="1"/>
</dbReference>
<sequence length="500" mass="55708">MLRPLDMKRHILSLLTAGLAAGTAMLASTQASAVMARAQAPVRGPSSRSRRAEDVERLETPQVEAEHVKVEQAVRGREEHRPPVLLFSASFYGTLAAARCFGRNGIDVAVADPGKLGPASWSRFVGRRVQCPPESQPEAFLAWLLDFGRSEPRRHVLYPTSDELAWLVSVHAEELSKYFHLYDPGVEAVYGLLNKRKLFEAGQQAGLTLPRTWFPESEADLEAISREARFPVLIKPTTQILYSTHRKGLPVAEPSQLVEEYRAFARDGYAPMLVDFDPAVARPMVQEFHPEAAQGIYSLSGFVDETGDVFEVRGAMKVLQRPRRLGVGVCFESAPVRQDLADGLKRLCQKLGYHGVFEVEFIQTKDSFLLIDFNPRYYGQMGFDIARGLPLPLMAYHAAVGDSDALGDVVAAARAWKGKGEVFCNRIALEMLLNLQRLSGALPADEARQWRRWLQSHRDVAVDPLIDSDDMMPSAVEVAQIVYGSARHPRAFLRMMVLNR</sequence>
<dbReference type="KEGG" id="msd:MYSTI_02726"/>
<dbReference type="HOGENOM" id="CLU_034084_2_0_7"/>
<organism evidence="5 6">
    <name type="scientific">Myxococcus stipitatus (strain DSM 14675 / JCM 12634 / Mx s8)</name>
    <dbReference type="NCBI Taxonomy" id="1278073"/>
    <lineage>
        <taxon>Bacteria</taxon>
        <taxon>Pseudomonadati</taxon>
        <taxon>Myxococcota</taxon>
        <taxon>Myxococcia</taxon>
        <taxon>Myxococcales</taxon>
        <taxon>Cystobacterineae</taxon>
        <taxon>Myxococcaceae</taxon>
        <taxon>Myxococcus</taxon>
    </lineage>
</organism>
<accession>L7U8Z9</accession>
<protein>
    <recommendedName>
        <fullName evidence="4">ATP-grasp domain-containing protein</fullName>
    </recommendedName>
</protein>
<feature type="region of interest" description="Disordered" evidence="2">
    <location>
        <begin position="37"/>
        <end position="56"/>
    </location>
</feature>
<dbReference type="PATRIC" id="fig|1278073.3.peg.2776"/>
<keyword evidence="6" id="KW-1185">Reference proteome</keyword>
<name>L7U8Z9_MYXSD</name>
<feature type="chain" id="PRO_5003983571" description="ATP-grasp domain-containing protein" evidence="3">
    <location>
        <begin position="34"/>
        <end position="500"/>
    </location>
</feature>
<dbReference type="InterPro" id="IPR011761">
    <property type="entry name" value="ATP-grasp"/>
</dbReference>
<dbReference type="AlphaFoldDB" id="L7U8Z9"/>
<evidence type="ECO:0000313" key="6">
    <source>
        <dbReference type="Proteomes" id="UP000011131"/>
    </source>
</evidence>
<evidence type="ECO:0000256" key="1">
    <source>
        <dbReference type="PROSITE-ProRule" id="PRU00409"/>
    </source>
</evidence>
<proteinExistence type="predicted"/>
<evidence type="ECO:0000313" key="5">
    <source>
        <dbReference type="EMBL" id="AGC44042.1"/>
    </source>
</evidence>
<keyword evidence="1" id="KW-0067">ATP-binding</keyword>
<feature type="domain" description="ATP-grasp" evidence="4">
    <location>
        <begin position="199"/>
        <end position="400"/>
    </location>
</feature>